<comment type="caution">
    <text evidence="2">The sequence shown here is derived from an EMBL/GenBank/DDBJ whole genome shotgun (WGS) entry which is preliminary data.</text>
</comment>
<evidence type="ECO:0000259" key="1">
    <source>
        <dbReference type="Pfam" id="PF00496"/>
    </source>
</evidence>
<dbReference type="PANTHER" id="PTHR30290">
    <property type="entry name" value="PERIPLASMIC BINDING COMPONENT OF ABC TRANSPORTER"/>
    <property type="match status" value="1"/>
</dbReference>
<dbReference type="PANTHER" id="PTHR30290:SF83">
    <property type="entry name" value="ABC TRANSPORTER SUBSTRATE-BINDING PROTEIN"/>
    <property type="match status" value="1"/>
</dbReference>
<evidence type="ECO:0000313" key="3">
    <source>
        <dbReference type="Proteomes" id="UP000016649"/>
    </source>
</evidence>
<sequence length="517" mass="58451">MYKCINHTLLCRILFCLVFYILPAQLCAQKELVIIDSVHNYDLNPHTANYSSEAQILNGLYEGLFSYDPITLDAVPALAQSFRISRDKKIWTFTLQKDVFFSNGEPIEAKDVKRSWLTLLNPALNAPFASLFDCIQGAGEYRRGKASEKDVGITVKNAHTLELRLHTATEHLPKILCHHAFSVVHPQKNVFSGAFILKERTADTLVLQKNERYREHDSVALPSIRIIQSADTKENTFRFNNGTAHWVTGAIDAAKTYERTNIIISPQFGTEFLFFKASNGLWTDKRMRKAVLLAVPWQKLRADTVIAADTFVLPLNGYPAVYGINEYDPEAAKEMIDEVKTSLGKNAPKEIELSLAIPNLIYAKDQAALISEALKKVGIKVSIQTSPSERYLNDIKDWNADMFTYTWIGDFADPLAFLELFRSASSLRETEWHDKAFDTLLAEAASQENEQLRYAKLAEAEQLLLDESIVLPISHPVSVNAVDLSVLKGWFSNALDIHPFKYLFFNENPFTDSDDFI</sequence>
<dbReference type="EMBL" id="AWVH01000030">
    <property type="protein sequence ID" value="ERJ93155.1"/>
    <property type="molecule type" value="Genomic_DNA"/>
</dbReference>
<reference evidence="2 3" key="1">
    <citation type="submission" date="2013-08" db="EMBL/GenBank/DDBJ databases">
        <authorList>
            <person name="Weinstock G."/>
            <person name="Sodergren E."/>
            <person name="Wylie T."/>
            <person name="Fulton L."/>
            <person name="Fulton R."/>
            <person name="Fronick C."/>
            <person name="O'Laughlin M."/>
            <person name="Godfrey J."/>
            <person name="Miner T."/>
            <person name="Herter B."/>
            <person name="Appelbaum E."/>
            <person name="Cordes M."/>
            <person name="Lek S."/>
            <person name="Wollam A."/>
            <person name="Pepin K.H."/>
            <person name="Palsikar V.B."/>
            <person name="Mitreva M."/>
            <person name="Wilson R.K."/>
        </authorList>
    </citation>
    <scope>NUCLEOTIDE SEQUENCE [LARGE SCALE GENOMIC DNA]</scope>
    <source>
        <strain evidence="2 3">ATCC 700332</strain>
    </source>
</reference>
<evidence type="ECO:0000313" key="2">
    <source>
        <dbReference type="EMBL" id="ERJ93155.1"/>
    </source>
</evidence>
<dbReference type="InterPro" id="IPR000914">
    <property type="entry name" value="SBP_5_dom"/>
</dbReference>
<protein>
    <submittedName>
        <fullName evidence="2">ABC transporter, substrate-binding protein, family 5</fullName>
    </submittedName>
</protein>
<name>A0ABN0NYR8_TRELE</name>
<proteinExistence type="predicted"/>
<gene>
    <name evidence="2" type="ORF">HMPREF9193_01155</name>
</gene>
<dbReference type="InterPro" id="IPR030678">
    <property type="entry name" value="Peptide/Ni-bd"/>
</dbReference>
<dbReference type="Proteomes" id="UP000016649">
    <property type="component" value="Unassembled WGS sequence"/>
</dbReference>
<dbReference type="CDD" id="cd08504">
    <property type="entry name" value="PBP2_OppA"/>
    <property type="match status" value="1"/>
</dbReference>
<dbReference type="InterPro" id="IPR039424">
    <property type="entry name" value="SBP_5"/>
</dbReference>
<dbReference type="Pfam" id="PF00496">
    <property type="entry name" value="SBP_bac_5"/>
    <property type="match status" value="1"/>
</dbReference>
<dbReference type="RefSeq" id="WP_021687366.1">
    <property type="nucleotide sequence ID" value="NZ_KI260566.1"/>
</dbReference>
<dbReference type="Gene3D" id="3.40.190.10">
    <property type="entry name" value="Periplasmic binding protein-like II"/>
    <property type="match status" value="1"/>
</dbReference>
<dbReference type="Gene3D" id="3.90.76.10">
    <property type="entry name" value="Dipeptide-binding Protein, Domain 1"/>
    <property type="match status" value="1"/>
</dbReference>
<accession>A0ABN0NYR8</accession>
<organism evidence="2 3">
    <name type="scientific">Treponema lecithinolyticum ATCC 700332</name>
    <dbReference type="NCBI Taxonomy" id="1321815"/>
    <lineage>
        <taxon>Bacteria</taxon>
        <taxon>Pseudomonadati</taxon>
        <taxon>Spirochaetota</taxon>
        <taxon>Spirochaetia</taxon>
        <taxon>Spirochaetales</taxon>
        <taxon>Treponemataceae</taxon>
        <taxon>Treponema</taxon>
    </lineage>
</organism>
<keyword evidence="3" id="KW-1185">Reference proteome</keyword>
<dbReference type="SUPFAM" id="SSF53850">
    <property type="entry name" value="Periplasmic binding protein-like II"/>
    <property type="match status" value="1"/>
</dbReference>
<dbReference type="Gene3D" id="3.10.105.10">
    <property type="entry name" value="Dipeptide-binding Protein, Domain 3"/>
    <property type="match status" value="1"/>
</dbReference>
<feature type="domain" description="Solute-binding protein family 5" evidence="1">
    <location>
        <begin position="75"/>
        <end position="425"/>
    </location>
</feature>
<dbReference type="PIRSF" id="PIRSF002741">
    <property type="entry name" value="MppA"/>
    <property type="match status" value="1"/>
</dbReference>